<reference evidence="1" key="1">
    <citation type="journal article" date="2014" name="Front. Microbiol.">
        <title>High frequency of phylogenetically diverse reductive dehalogenase-homologous genes in deep subseafloor sedimentary metagenomes.</title>
        <authorList>
            <person name="Kawai M."/>
            <person name="Futagami T."/>
            <person name="Toyoda A."/>
            <person name="Takaki Y."/>
            <person name="Nishi S."/>
            <person name="Hori S."/>
            <person name="Arai W."/>
            <person name="Tsubouchi T."/>
            <person name="Morono Y."/>
            <person name="Uchiyama I."/>
            <person name="Ito T."/>
            <person name="Fujiyama A."/>
            <person name="Inagaki F."/>
            <person name="Takami H."/>
        </authorList>
    </citation>
    <scope>NUCLEOTIDE SEQUENCE</scope>
    <source>
        <strain evidence="1">Expedition CK06-06</strain>
    </source>
</reference>
<name>X1TPT6_9ZZZZ</name>
<comment type="caution">
    <text evidence="1">The sequence shown here is derived from an EMBL/GenBank/DDBJ whole genome shotgun (WGS) entry which is preliminary data.</text>
</comment>
<dbReference type="EMBL" id="BARW01005674">
    <property type="protein sequence ID" value="GAI82034.1"/>
    <property type="molecule type" value="Genomic_DNA"/>
</dbReference>
<accession>X1TPT6</accession>
<evidence type="ECO:0000313" key="1">
    <source>
        <dbReference type="EMBL" id="GAI82034.1"/>
    </source>
</evidence>
<gene>
    <name evidence="1" type="ORF">S12H4_12162</name>
</gene>
<dbReference type="AlphaFoldDB" id="X1TPT6"/>
<sequence length="113" mass="13397">MNMFKKKYKVDKDKEVIKRIDLTSNDPDLIKLRLVKSKMDFVIELADTFSWYCAVLLKLQEIIEYEDLDDELLKTFHIEESLKKVYESRSTDEPLKCYACGATECKCKFLLQK</sequence>
<organism evidence="1">
    <name type="scientific">marine sediment metagenome</name>
    <dbReference type="NCBI Taxonomy" id="412755"/>
    <lineage>
        <taxon>unclassified sequences</taxon>
        <taxon>metagenomes</taxon>
        <taxon>ecological metagenomes</taxon>
    </lineage>
</organism>
<proteinExistence type="predicted"/>
<protein>
    <submittedName>
        <fullName evidence="1">Uncharacterized protein</fullName>
    </submittedName>
</protein>